<proteinExistence type="predicted"/>
<gene>
    <name evidence="2" type="ORF">PPYR1160_LOCUS5937</name>
</gene>
<evidence type="ECO:0008006" key="3">
    <source>
        <dbReference type="Google" id="ProtNLM"/>
    </source>
</evidence>
<sequence>MIKAIVTLAFACLLLEADAFGPPRAARWRMTLGEAPTVRHDFQIVAGPQSIRFGLDKSSFHEVAGALNQVLLDFRAMKEAAVKGERHHASVMTLTTTVADPLGDVSVQLECNPNGYADQFSAKVFAVVSSGHLRTASEVPLIQLVESMKLFKAAHKDDL</sequence>
<feature type="signal peptide" evidence="1">
    <location>
        <begin position="1"/>
        <end position="19"/>
    </location>
</feature>
<name>A0A7R9YAS6_9STRA</name>
<organism evidence="2">
    <name type="scientific">Pinguiococcus pyrenoidosus</name>
    <dbReference type="NCBI Taxonomy" id="172671"/>
    <lineage>
        <taxon>Eukaryota</taxon>
        <taxon>Sar</taxon>
        <taxon>Stramenopiles</taxon>
        <taxon>Ochrophyta</taxon>
        <taxon>Pinguiophyceae</taxon>
        <taxon>Pinguiochrysidales</taxon>
        <taxon>Pinguiochrysidaceae</taxon>
        <taxon>Pinguiococcus</taxon>
    </lineage>
</organism>
<evidence type="ECO:0000313" key="2">
    <source>
        <dbReference type="EMBL" id="CAD8256445.1"/>
    </source>
</evidence>
<accession>A0A7R9YAS6</accession>
<reference evidence="2" key="1">
    <citation type="submission" date="2021-01" db="EMBL/GenBank/DDBJ databases">
        <authorList>
            <person name="Corre E."/>
            <person name="Pelletier E."/>
            <person name="Niang G."/>
            <person name="Scheremetjew M."/>
            <person name="Finn R."/>
            <person name="Kale V."/>
            <person name="Holt S."/>
            <person name="Cochrane G."/>
            <person name="Meng A."/>
            <person name="Brown T."/>
            <person name="Cohen L."/>
        </authorList>
    </citation>
    <scope>NUCLEOTIDE SEQUENCE</scope>
    <source>
        <strain evidence="2">CCMP2078</strain>
    </source>
</reference>
<feature type="chain" id="PRO_5031521836" description="Beta-hexosaminidase eukaryotic type N-terminal domain-containing protein" evidence="1">
    <location>
        <begin position="20"/>
        <end position="159"/>
    </location>
</feature>
<evidence type="ECO:0000256" key="1">
    <source>
        <dbReference type="SAM" id="SignalP"/>
    </source>
</evidence>
<keyword evidence="1" id="KW-0732">Signal</keyword>
<dbReference type="EMBL" id="HBEA01007733">
    <property type="protein sequence ID" value="CAD8256445.1"/>
    <property type="molecule type" value="Transcribed_RNA"/>
</dbReference>
<protein>
    <recommendedName>
        <fullName evidence="3">Beta-hexosaminidase eukaryotic type N-terminal domain-containing protein</fullName>
    </recommendedName>
</protein>
<dbReference type="AlphaFoldDB" id="A0A7R9YAS6"/>